<proteinExistence type="predicted"/>
<dbReference type="InterPro" id="IPR010667">
    <property type="entry name" value="Phage_T4_Gp19"/>
</dbReference>
<comment type="caution">
    <text evidence="1">The sequence shown here is derived from an EMBL/GenBank/DDBJ whole genome shotgun (WGS) entry which is preliminary data.</text>
</comment>
<dbReference type="InterPro" id="IPR011747">
    <property type="entry name" value="CHP02241"/>
</dbReference>
<dbReference type="Pfam" id="PF06841">
    <property type="entry name" value="Phage_T4_gp19"/>
    <property type="match status" value="1"/>
</dbReference>
<dbReference type="NCBIfam" id="TIGR02241">
    <property type="entry name" value="conserved hypothetical phage tail region protein"/>
    <property type="match status" value="1"/>
</dbReference>
<accession>A0ABQ2BJG5</accession>
<organism evidence="1 2">
    <name type="scientific">Pedobacter mendelii</name>
    <dbReference type="NCBI Taxonomy" id="1908240"/>
    <lineage>
        <taxon>Bacteria</taxon>
        <taxon>Pseudomonadati</taxon>
        <taxon>Bacteroidota</taxon>
        <taxon>Sphingobacteriia</taxon>
        <taxon>Sphingobacteriales</taxon>
        <taxon>Sphingobacteriaceae</taxon>
        <taxon>Pedobacter</taxon>
    </lineage>
</organism>
<dbReference type="RefSeq" id="WP_188413933.1">
    <property type="nucleotide sequence ID" value="NZ_BMDJ01000005.1"/>
</dbReference>
<sequence>MTENSLNRYNFIADWGGARIGFSEISGLDIEIETVSVRDGSSPVDSGRKIPGIRKFSNIILKRGIIKGDNDFFNWINSKSNGNIERRNIVIKLLDETHNPIFIWQAKNAFPVKYIGPVLISDDSEVALEILELTHEGLTVSSAK</sequence>
<evidence type="ECO:0008006" key="3">
    <source>
        <dbReference type="Google" id="ProtNLM"/>
    </source>
</evidence>
<dbReference type="Proteomes" id="UP000645390">
    <property type="component" value="Unassembled WGS sequence"/>
</dbReference>
<gene>
    <name evidence="1" type="ORF">GCM10008119_20730</name>
</gene>
<dbReference type="EMBL" id="BMDJ01000005">
    <property type="protein sequence ID" value="GGI26054.1"/>
    <property type="molecule type" value="Genomic_DNA"/>
</dbReference>
<dbReference type="PANTHER" id="PTHR38009:SF1">
    <property type="entry name" value="CONSERVED HYPOTHETICAL PHAGE TAIL PROTEIN"/>
    <property type="match status" value="1"/>
</dbReference>
<evidence type="ECO:0000313" key="1">
    <source>
        <dbReference type="EMBL" id="GGI26054.1"/>
    </source>
</evidence>
<dbReference type="PANTHER" id="PTHR38009">
    <property type="entry name" value="CONSERVED HYPOTHETICAL PHAGE TAIL PROTEIN"/>
    <property type="match status" value="1"/>
</dbReference>
<evidence type="ECO:0000313" key="2">
    <source>
        <dbReference type="Proteomes" id="UP000645390"/>
    </source>
</evidence>
<protein>
    <recommendedName>
        <fullName evidence="3">Phage tail protein</fullName>
    </recommendedName>
</protein>
<name>A0ABQ2BJG5_9SPHI</name>
<reference evidence="2" key="1">
    <citation type="journal article" date="2019" name="Int. J. Syst. Evol. Microbiol.">
        <title>The Global Catalogue of Microorganisms (GCM) 10K type strain sequencing project: providing services to taxonomists for standard genome sequencing and annotation.</title>
        <authorList>
            <consortium name="The Broad Institute Genomics Platform"/>
            <consortium name="The Broad Institute Genome Sequencing Center for Infectious Disease"/>
            <person name="Wu L."/>
            <person name="Ma J."/>
        </authorList>
    </citation>
    <scope>NUCLEOTIDE SEQUENCE [LARGE SCALE GENOMIC DNA]</scope>
    <source>
        <strain evidence="2">CCM 8939</strain>
    </source>
</reference>
<keyword evidence="2" id="KW-1185">Reference proteome</keyword>